<evidence type="ECO:0000313" key="2">
    <source>
        <dbReference type="EMBL" id="KAI7732754.1"/>
    </source>
</evidence>
<keyword evidence="3" id="KW-1185">Reference proteome</keyword>
<evidence type="ECO:0000313" key="3">
    <source>
        <dbReference type="Proteomes" id="UP001206925"/>
    </source>
</evidence>
<gene>
    <name evidence="2" type="ORF">M8C21_025598</name>
</gene>
<feature type="non-terminal residue" evidence="2">
    <location>
        <position position="128"/>
    </location>
</feature>
<feature type="region of interest" description="Disordered" evidence="1">
    <location>
        <begin position="30"/>
        <end position="69"/>
    </location>
</feature>
<name>A0AAD5C276_AMBAR</name>
<proteinExistence type="predicted"/>
<comment type="caution">
    <text evidence="2">The sequence shown here is derived from an EMBL/GenBank/DDBJ whole genome shotgun (WGS) entry which is preliminary data.</text>
</comment>
<sequence>DQSDDSSFELLCYKVSETLVLSGDEGLYNFNGSEDNPSNEEIKYLPFDPTEEGDVGSDRETNPDLDVQPVLDRGKKRNLMTMLNGMPNHDTSCKLIRKGKSSYGFVHYFDRRSAALAILAEDEVSKIV</sequence>
<protein>
    <submittedName>
        <fullName evidence="2">Uncharacterized protein</fullName>
    </submittedName>
</protein>
<dbReference type="AlphaFoldDB" id="A0AAD5C276"/>
<accession>A0AAD5C276</accession>
<dbReference type="EMBL" id="JAMZMK010010168">
    <property type="protein sequence ID" value="KAI7732754.1"/>
    <property type="molecule type" value="Genomic_DNA"/>
</dbReference>
<organism evidence="2 3">
    <name type="scientific">Ambrosia artemisiifolia</name>
    <name type="common">Common ragweed</name>
    <dbReference type="NCBI Taxonomy" id="4212"/>
    <lineage>
        <taxon>Eukaryota</taxon>
        <taxon>Viridiplantae</taxon>
        <taxon>Streptophyta</taxon>
        <taxon>Embryophyta</taxon>
        <taxon>Tracheophyta</taxon>
        <taxon>Spermatophyta</taxon>
        <taxon>Magnoliopsida</taxon>
        <taxon>eudicotyledons</taxon>
        <taxon>Gunneridae</taxon>
        <taxon>Pentapetalae</taxon>
        <taxon>asterids</taxon>
        <taxon>campanulids</taxon>
        <taxon>Asterales</taxon>
        <taxon>Asteraceae</taxon>
        <taxon>Asteroideae</taxon>
        <taxon>Heliantheae alliance</taxon>
        <taxon>Heliantheae</taxon>
        <taxon>Ambrosia</taxon>
    </lineage>
</organism>
<evidence type="ECO:0000256" key="1">
    <source>
        <dbReference type="SAM" id="MobiDB-lite"/>
    </source>
</evidence>
<dbReference type="Proteomes" id="UP001206925">
    <property type="component" value="Unassembled WGS sequence"/>
</dbReference>
<reference evidence="2" key="1">
    <citation type="submission" date="2022-06" db="EMBL/GenBank/DDBJ databases">
        <title>Uncovering the hologenomic basis of an extraordinary plant invasion.</title>
        <authorList>
            <person name="Bieker V.C."/>
            <person name="Martin M.D."/>
            <person name="Gilbert T."/>
            <person name="Hodgins K."/>
            <person name="Battlay P."/>
            <person name="Petersen B."/>
            <person name="Wilson J."/>
        </authorList>
    </citation>
    <scope>NUCLEOTIDE SEQUENCE</scope>
    <source>
        <strain evidence="2">AA19_3_7</strain>
        <tissue evidence="2">Leaf</tissue>
    </source>
</reference>